<name>A0AAV8TWI9_9ROSI</name>
<accession>A0AAV8TWI9</accession>
<evidence type="ECO:0000313" key="4">
    <source>
        <dbReference type="EMBL" id="KAJ8770881.1"/>
    </source>
</evidence>
<evidence type="ECO:0000259" key="3">
    <source>
        <dbReference type="PROSITE" id="PS50157"/>
    </source>
</evidence>
<proteinExistence type="predicted"/>
<dbReference type="GO" id="GO:0008270">
    <property type="term" value="F:zinc ion binding"/>
    <property type="evidence" value="ECO:0007669"/>
    <property type="project" value="UniProtKB-KW"/>
</dbReference>
<dbReference type="PROSITE" id="PS00028">
    <property type="entry name" value="ZINC_FINGER_C2H2_1"/>
    <property type="match status" value="1"/>
</dbReference>
<protein>
    <recommendedName>
        <fullName evidence="3">C2H2-type domain-containing protein</fullName>
    </recommendedName>
</protein>
<reference evidence="4 5" key="1">
    <citation type="submission" date="2021-09" db="EMBL/GenBank/DDBJ databases">
        <title>Genomic insights and catalytic innovation underlie evolution of tropane alkaloids biosynthesis.</title>
        <authorList>
            <person name="Wang Y.-J."/>
            <person name="Tian T."/>
            <person name="Huang J.-P."/>
            <person name="Huang S.-X."/>
        </authorList>
    </citation>
    <scope>NUCLEOTIDE SEQUENCE [LARGE SCALE GENOMIC DNA]</scope>
    <source>
        <strain evidence="4">KIB-2018</strain>
        <tissue evidence="4">Leaf</tissue>
    </source>
</reference>
<keyword evidence="1" id="KW-0862">Zinc</keyword>
<dbReference type="InterPro" id="IPR036236">
    <property type="entry name" value="Znf_C2H2_sf"/>
</dbReference>
<dbReference type="Proteomes" id="UP001159364">
    <property type="component" value="Linkage Group LG03"/>
</dbReference>
<gene>
    <name evidence="4" type="ORF">K2173_021796</name>
</gene>
<evidence type="ECO:0000256" key="2">
    <source>
        <dbReference type="SAM" id="MobiDB-lite"/>
    </source>
</evidence>
<dbReference type="InterPro" id="IPR013087">
    <property type="entry name" value="Znf_C2H2_type"/>
</dbReference>
<keyword evidence="1" id="KW-0863">Zinc-finger</keyword>
<feature type="region of interest" description="Disordered" evidence="2">
    <location>
        <begin position="34"/>
        <end position="55"/>
    </location>
</feature>
<feature type="domain" description="C2H2-type" evidence="3">
    <location>
        <begin position="279"/>
        <end position="306"/>
    </location>
</feature>
<sequence length="393" mass="44138">MANNYFNTLSSDPFGFNLEADSLDSFLPPVASGLGQMTQTQNHGFRGSSYHHHHSQLLASNPNNHGVSDVMTTPRSYPSLSHGQLGLNQRVTELRRTLVGGTPHRVQIHGIVEFNPSQNQQPCLFPTGEVTVTEIVRTTKFHTPASTLDRHFQAPCSNNNSFGSENHYNFSNFDVPSNYGVFCENQLLPNHNLNDLSNINLQQPTMFDTAPVTRHHCPNRSIIPPLMVAMDSGESNQHGISYSDDDLTTADEYYCSGDEVFLGKDGKTHSLPHLKYGPYTCPRCKNKFQTSQLFAAHMLSHYKNETIDERKRRLIAKYKRKNLQLCDLRRGTTSPVPRLTTLKIKNLAMKKLVVRRHEMGNNMQTQDCGVGEGTSGSKSKYVMINGFKIKEEP</sequence>
<dbReference type="EMBL" id="JAIWQS010000003">
    <property type="protein sequence ID" value="KAJ8770881.1"/>
    <property type="molecule type" value="Genomic_DNA"/>
</dbReference>
<comment type="caution">
    <text evidence="4">The sequence shown here is derived from an EMBL/GenBank/DDBJ whole genome shotgun (WGS) entry which is preliminary data.</text>
</comment>
<evidence type="ECO:0000313" key="5">
    <source>
        <dbReference type="Proteomes" id="UP001159364"/>
    </source>
</evidence>
<evidence type="ECO:0000256" key="1">
    <source>
        <dbReference type="PROSITE-ProRule" id="PRU00042"/>
    </source>
</evidence>
<keyword evidence="1" id="KW-0479">Metal-binding</keyword>
<dbReference type="SUPFAM" id="SSF57667">
    <property type="entry name" value="beta-beta-alpha zinc fingers"/>
    <property type="match status" value="1"/>
</dbReference>
<keyword evidence="5" id="KW-1185">Reference proteome</keyword>
<dbReference type="PROSITE" id="PS50157">
    <property type="entry name" value="ZINC_FINGER_C2H2_2"/>
    <property type="match status" value="1"/>
</dbReference>
<dbReference type="AlphaFoldDB" id="A0AAV8TWI9"/>
<organism evidence="4 5">
    <name type="scientific">Erythroxylum novogranatense</name>
    <dbReference type="NCBI Taxonomy" id="1862640"/>
    <lineage>
        <taxon>Eukaryota</taxon>
        <taxon>Viridiplantae</taxon>
        <taxon>Streptophyta</taxon>
        <taxon>Embryophyta</taxon>
        <taxon>Tracheophyta</taxon>
        <taxon>Spermatophyta</taxon>
        <taxon>Magnoliopsida</taxon>
        <taxon>eudicotyledons</taxon>
        <taxon>Gunneridae</taxon>
        <taxon>Pentapetalae</taxon>
        <taxon>rosids</taxon>
        <taxon>fabids</taxon>
        <taxon>Malpighiales</taxon>
        <taxon>Erythroxylaceae</taxon>
        <taxon>Erythroxylum</taxon>
    </lineage>
</organism>